<dbReference type="GO" id="GO:0016810">
    <property type="term" value="F:hydrolase activity, acting on carbon-nitrogen (but not peptide) bonds"/>
    <property type="evidence" value="ECO:0007669"/>
    <property type="project" value="InterPro"/>
</dbReference>
<gene>
    <name evidence="4" type="ORF">MOP44_24505</name>
</gene>
<dbReference type="PANTHER" id="PTHR34216:SF3">
    <property type="entry name" value="POLY-BETA-1,6-N-ACETYL-D-GLUCOSAMINE N-DEACETYLASE"/>
    <property type="match status" value="1"/>
</dbReference>
<dbReference type="Pfam" id="PF01522">
    <property type="entry name" value="Polysacc_deac_1"/>
    <property type="match status" value="1"/>
</dbReference>
<dbReference type="EMBL" id="CP093313">
    <property type="protein sequence ID" value="UWZ83716.1"/>
    <property type="molecule type" value="Genomic_DNA"/>
</dbReference>
<reference evidence="4" key="1">
    <citation type="submission" date="2021-04" db="EMBL/GenBank/DDBJ databases">
        <title>Phylogenetic analysis of Acidobacteriaceae.</title>
        <authorList>
            <person name="Qiu L."/>
            <person name="Zhang Q."/>
        </authorList>
    </citation>
    <scope>NUCLEOTIDE SEQUENCE</scope>
    <source>
        <strain evidence="4">DSM 25168</strain>
    </source>
</reference>
<dbReference type="AlphaFoldDB" id="A0A9J7BLF7"/>
<dbReference type="SUPFAM" id="SSF88713">
    <property type="entry name" value="Glycoside hydrolase/deacetylase"/>
    <property type="match status" value="1"/>
</dbReference>
<dbReference type="PROSITE" id="PS51677">
    <property type="entry name" value="NODB"/>
    <property type="match status" value="1"/>
</dbReference>
<dbReference type="Gene3D" id="3.20.20.370">
    <property type="entry name" value="Glycoside hydrolase/deacetylase"/>
    <property type="match status" value="1"/>
</dbReference>
<accession>A0A9J7BLF7</accession>
<proteinExistence type="predicted"/>
<dbReference type="CDD" id="cd10918">
    <property type="entry name" value="CE4_NodB_like_5s_6s"/>
    <property type="match status" value="1"/>
</dbReference>
<comment type="subcellular location">
    <subcellularLocation>
        <location evidence="1">Secreted</location>
    </subcellularLocation>
</comment>
<keyword evidence="5" id="KW-1185">Reference proteome</keyword>
<keyword evidence="2" id="KW-0732">Signal</keyword>
<dbReference type="InterPro" id="IPR002509">
    <property type="entry name" value="NODB_dom"/>
</dbReference>
<evidence type="ECO:0000256" key="2">
    <source>
        <dbReference type="ARBA" id="ARBA00022729"/>
    </source>
</evidence>
<evidence type="ECO:0000256" key="1">
    <source>
        <dbReference type="ARBA" id="ARBA00004613"/>
    </source>
</evidence>
<feature type="domain" description="NodB homology" evidence="3">
    <location>
        <begin position="43"/>
        <end position="253"/>
    </location>
</feature>
<evidence type="ECO:0000313" key="5">
    <source>
        <dbReference type="Proteomes" id="UP001059380"/>
    </source>
</evidence>
<protein>
    <submittedName>
        <fullName evidence="4">Polysaccharide deacetylase family protein</fullName>
    </submittedName>
</protein>
<dbReference type="GO" id="GO:0005576">
    <property type="term" value="C:extracellular region"/>
    <property type="evidence" value="ECO:0007669"/>
    <property type="project" value="UniProtKB-SubCell"/>
</dbReference>
<sequence>MILLYHDIPDHQRTAFARQMDIVCRTATPVADPTAATAGMHRREVMVTFDDGFASFATNALPEMEKRGIVPTLFVVSGKLGCRADWACNFRDELPKENLLTAEQLRELSSKVIFASQTITHPMLTEIPADDVRREVEGSRRELESLLGCPINWICVPYGAFNAHVIECCMAAGYEHLFSTLPDLVVKSDFVIGRVDAEPWDWDLEFRLKVAGCYRWLPWAFRLKRMITGLVDGSGTSAAQKANSIISAEAVKR</sequence>
<evidence type="ECO:0000259" key="3">
    <source>
        <dbReference type="PROSITE" id="PS51677"/>
    </source>
</evidence>
<evidence type="ECO:0000313" key="4">
    <source>
        <dbReference type="EMBL" id="UWZ83716.1"/>
    </source>
</evidence>
<dbReference type="InterPro" id="IPR051398">
    <property type="entry name" value="Polysacch_Deacetylase"/>
</dbReference>
<dbReference type="PANTHER" id="PTHR34216">
    <property type="match status" value="1"/>
</dbReference>
<organism evidence="4 5">
    <name type="scientific">Occallatibacter riparius</name>
    <dbReference type="NCBI Taxonomy" id="1002689"/>
    <lineage>
        <taxon>Bacteria</taxon>
        <taxon>Pseudomonadati</taxon>
        <taxon>Acidobacteriota</taxon>
        <taxon>Terriglobia</taxon>
        <taxon>Terriglobales</taxon>
        <taxon>Acidobacteriaceae</taxon>
        <taxon>Occallatibacter</taxon>
    </lineage>
</organism>
<dbReference type="Proteomes" id="UP001059380">
    <property type="component" value="Chromosome"/>
</dbReference>
<dbReference type="RefSeq" id="WP_260793088.1">
    <property type="nucleotide sequence ID" value="NZ_CP093313.1"/>
</dbReference>
<dbReference type="GO" id="GO:0005975">
    <property type="term" value="P:carbohydrate metabolic process"/>
    <property type="evidence" value="ECO:0007669"/>
    <property type="project" value="InterPro"/>
</dbReference>
<name>A0A9J7BLF7_9BACT</name>
<dbReference type="KEGG" id="orp:MOP44_24505"/>
<dbReference type="InterPro" id="IPR011330">
    <property type="entry name" value="Glyco_hydro/deAcase_b/a-brl"/>
</dbReference>